<accession>A0A9N8VJ29</accession>
<dbReference type="AlphaFoldDB" id="A0A9N8VJ29"/>
<name>A0A9N8VJ29_9GLOM</name>
<protein>
    <submittedName>
        <fullName evidence="1">15830_t:CDS:1</fullName>
    </submittedName>
</protein>
<comment type="caution">
    <text evidence="1">The sequence shown here is derived from an EMBL/GenBank/DDBJ whole genome shotgun (WGS) entry which is preliminary data.</text>
</comment>
<sequence length="143" mass="16032">MHLCRERNITSRDLQPTCSTEPELATHTDDIQGIMMLWSFRLPSEKHFHFVDSPSSPKDFRNIIRFGRSRSSPSKILDSSELQLLHEQFGLESGLASQPSIYFHLSPADFNNNGNGSQSCDNLPASASRLRLGTSILPSWANT</sequence>
<organism evidence="1 2">
    <name type="scientific">Acaulospora morrowiae</name>
    <dbReference type="NCBI Taxonomy" id="94023"/>
    <lineage>
        <taxon>Eukaryota</taxon>
        <taxon>Fungi</taxon>
        <taxon>Fungi incertae sedis</taxon>
        <taxon>Mucoromycota</taxon>
        <taxon>Glomeromycotina</taxon>
        <taxon>Glomeromycetes</taxon>
        <taxon>Diversisporales</taxon>
        <taxon>Acaulosporaceae</taxon>
        <taxon>Acaulospora</taxon>
    </lineage>
</organism>
<keyword evidence="2" id="KW-1185">Reference proteome</keyword>
<evidence type="ECO:0000313" key="2">
    <source>
        <dbReference type="Proteomes" id="UP000789342"/>
    </source>
</evidence>
<gene>
    <name evidence="1" type="ORF">AMORRO_LOCUS1083</name>
</gene>
<dbReference type="EMBL" id="CAJVPV010000393">
    <property type="protein sequence ID" value="CAG8454676.1"/>
    <property type="molecule type" value="Genomic_DNA"/>
</dbReference>
<dbReference type="Proteomes" id="UP000789342">
    <property type="component" value="Unassembled WGS sequence"/>
</dbReference>
<reference evidence="1" key="1">
    <citation type="submission" date="2021-06" db="EMBL/GenBank/DDBJ databases">
        <authorList>
            <person name="Kallberg Y."/>
            <person name="Tangrot J."/>
            <person name="Rosling A."/>
        </authorList>
    </citation>
    <scope>NUCLEOTIDE SEQUENCE</scope>
    <source>
        <strain evidence="1">CL551</strain>
    </source>
</reference>
<proteinExistence type="predicted"/>
<evidence type="ECO:0000313" key="1">
    <source>
        <dbReference type="EMBL" id="CAG8454676.1"/>
    </source>
</evidence>